<keyword evidence="4" id="KW-1185">Reference proteome</keyword>
<feature type="region of interest" description="Disordered" evidence="1">
    <location>
        <begin position="381"/>
        <end position="413"/>
    </location>
</feature>
<dbReference type="SUPFAM" id="SSF51430">
    <property type="entry name" value="NAD(P)-linked oxidoreductase"/>
    <property type="match status" value="1"/>
</dbReference>
<gene>
    <name evidence="3" type="primary">AKR1E2</name>
    <name evidence="3" type="ORF">FJT64_009310</name>
</gene>
<organism evidence="3 4">
    <name type="scientific">Amphibalanus amphitrite</name>
    <name type="common">Striped barnacle</name>
    <name type="synonym">Balanus amphitrite</name>
    <dbReference type="NCBI Taxonomy" id="1232801"/>
    <lineage>
        <taxon>Eukaryota</taxon>
        <taxon>Metazoa</taxon>
        <taxon>Ecdysozoa</taxon>
        <taxon>Arthropoda</taxon>
        <taxon>Crustacea</taxon>
        <taxon>Multicrustacea</taxon>
        <taxon>Cirripedia</taxon>
        <taxon>Thoracica</taxon>
        <taxon>Thoracicalcarea</taxon>
        <taxon>Balanomorpha</taxon>
        <taxon>Balanoidea</taxon>
        <taxon>Balanidae</taxon>
        <taxon>Amphibalaninae</taxon>
        <taxon>Amphibalanus</taxon>
    </lineage>
</organism>
<evidence type="ECO:0000313" key="3">
    <source>
        <dbReference type="EMBL" id="KAF0292687.1"/>
    </source>
</evidence>
<dbReference type="Pfam" id="PF00248">
    <property type="entry name" value="Aldo_ket_red"/>
    <property type="match status" value="1"/>
</dbReference>
<dbReference type="EMBL" id="VIIS01001799">
    <property type="protein sequence ID" value="KAF0292687.1"/>
    <property type="molecule type" value="Genomic_DNA"/>
</dbReference>
<proteinExistence type="predicted"/>
<reference evidence="3 4" key="1">
    <citation type="submission" date="2019-07" db="EMBL/GenBank/DDBJ databases">
        <title>Draft genome assembly of a fouling barnacle, Amphibalanus amphitrite (Darwin, 1854): The first reference genome for Thecostraca.</title>
        <authorList>
            <person name="Kim W."/>
        </authorList>
    </citation>
    <scope>NUCLEOTIDE SEQUENCE [LARGE SCALE GENOMIC DNA]</scope>
    <source>
        <strain evidence="3">SNU_AA5</strain>
        <tissue evidence="3">Soma without cirri and trophi</tissue>
    </source>
</reference>
<dbReference type="InterPro" id="IPR023210">
    <property type="entry name" value="NADP_OxRdtase_dom"/>
</dbReference>
<name>A0A6A4V8U2_AMPAM</name>
<dbReference type="PROSITE" id="PS00798">
    <property type="entry name" value="ALDOKETO_REDUCTASE_1"/>
    <property type="match status" value="1"/>
</dbReference>
<evidence type="ECO:0000256" key="1">
    <source>
        <dbReference type="SAM" id="MobiDB-lite"/>
    </source>
</evidence>
<evidence type="ECO:0000313" key="4">
    <source>
        <dbReference type="Proteomes" id="UP000440578"/>
    </source>
</evidence>
<comment type="caution">
    <text evidence="3">The sequence shown here is derived from an EMBL/GenBank/DDBJ whole genome shotgun (WGS) entry which is preliminary data.</text>
</comment>
<dbReference type="GO" id="GO:0016491">
    <property type="term" value="F:oxidoreductase activity"/>
    <property type="evidence" value="ECO:0007669"/>
    <property type="project" value="InterPro"/>
</dbReference>
<dbReference type="PANTHER" id="PTHR11732">
    <property type="entry name" value="ALDO/KETO REDUCTASE"/>
    <property type="match status" value="1"/>
</dbReference>
<accession>A0A6A4V8U2</accession>
<dbReference type="InterPro" id="IPR018170">
    <property type="entry name" value="Aldo/ket_reductase_CS"/>
</dbReference>
<protein>
    <submittedName>
        <fullName evidence="3">1,5-anhydro-D-fructose reductase</fullName>
    </submittedName>
</protein>
<dbReference type="OrthoDB" id="416253at2759"/>
<sequence>MKTNCVQLRGALKMPLLGVSCPAGGERRDVGAAVRAALLAGYRHIDTAFSHGHEREVGAAINAVIASGRLSRSDIFVVTKLPMTGMQAGRAEAYLRRSLQLLGLEYVDLYLIEHPVGLAEKHRKNGETSNGTVTNAADDLQRRRKGFALNRSTSLQHDALMTFGARHQPTITTTGRRRSVSLQTESNKDRELRLAVCLSPTDTDRLKLDLGTDLLAVWRDMERLVRLGLTNNIGVRNFSVHQLTKVVAAAEIAPAVLQLECHAYFQQRELRRLCQKHNIALTAFGALGETPDQRQAEVNGNGLSEVQNGKSVVQKSQNNTGVVEVIQNRNCVDKNMLNGNSIVKWLQDKTAEMVQKGNGTAAKIQNRNDTVNNILNRNNMADNMSNGPDESRTISNGSSVTNKTPNGIGETDELLSDDSDVAERTPELLNDPVVRLVALRHKRTPAQVLLRFLVQQNIAVLPAAATEAAVKEDRSIFNFQLDQVDMEALRSLDRGPAGRRCHFRDAFPGLESHPEYPF</sequence>
<dbReference type="Proteomes" id="UP000440578">
    <property type="component" value="Unassembled WGS sequence"/>
</dbReference>
<feature type="compositionally biased region" description="Polar residues" evidence="1">
    <location>
        <begin position="381"/>
        <end position="405"/>
    </location>
</feature>
<dbReference type="InterPro" id="IPR036812">
    <property type="entry name" value="NAD(P)_OxRdtase_dom_sf"/>
</dbReference>
<feature type="domain" description="NADP-dependent oxidoreductase" evidence="2">
    <location>
        <begin position="28"/>
        <end position="289"/>
    </location>
</feature>
<dbReference type="InterPro" id="IPR020471">
    <property type="entry name" value="AKR"/>
</dbReference>
<dbReference type="AlphaFoldDB" id="A0A6A4V8U2"/>
<dbReference type="Gene3D" id="3.20.20.100">
    <property type="entry name" value="NADP-dependent oxidoreductase domain"/>
    <property type="match status" value="2"/>
</dbReference>
<evidence type="ECO:0000259" key="2">
    <source>
        <dbReference type="Pfam" id="PF00248"/>
    </source>
</evidence>
<dbReference type="PRINTS" id="PR00069">
    <property type="entry name" value="ALDKETRDTASE"/>
</dbReference>